<dbReference type="KEGG" id="mph:MLP_04000"/>
<proteinExistence type="predicted"/>
<feature type="coiled-coil region" evidence="1">
    <location>
        <begin position="573"/>
        <end position="600"/>
    </location>
</feature>
<evidence type="ECO:0000313" key="3">
    <source>
        <dbReference type="EMBL" id="BAK33414.1"/>
    </source>
</evidence>
<dbReference type="STRING" id="1032480.MLP_04000"/>
<evidence type="ECO:0000256" key="2">
    <source>
        <dbReference type="SAM" id="MobiDB-lite"/>
    </source>
</evidence>
<feature type="compositionally biased region" description="Pro residues" evidence="2">
    <location>
        <begin position="123"/>
        <end position="140"/>
    </location>
</feature>
<protein>
    <submittedName>
        <fullName evidence="3">Uncharacterized protein</fullName>
    </submittedName>
</protein>
<keyword evidence="4" id="KW-1185">Reference proteome</keyword>
<name>F5XJ88_MICPN</name>
<dbReference type="AlphaFoldDB" id="F5XJ88"/>
<keyword evidence="1" id="KW-0175">Coiled coil</keyword>
<organism evidence="3 4">
    <name type="scientific">Microlunatus phosphovorus (strain ATCC 700054 / DSM 10555 / JCM 9379 / NBRC 101784 / NCIMB 13414 / VKM Ac-1990 / NM-1)</name>
    <dbReference type="NCBI Taxonomy" id="1032480"/>
    <lineage>
        <taxon>Bacteria</taxon>
        <taxon>Bacillati</taxon>
        <taxon>Actinomycetota</taxon>
        <taxon>Actinomycetes</taxon>
        <taxon>Propionibacteriales</taxon>
        <taxon>Propionibacteriaceae</taxon>
        <taxon>Microlunatus</taxon>
    </lineage>
</organism>
<evidence type="ECO:0000256" key="1">
    <source>
        <dbReference type="SAM" id="Coils"/>
    </source>
</evidence>
<dbReference type="HOGENOM" id="CLU_309463_0_0_11"/>
<dbReference type="eggNOG" id="COG3729">
    <property type="taxonomic scope" value="Bacteria"/>
</dbReference>
<dbReference type="EMBL" id="AP012204">
    <property type="protein sequence ID" value="BAK33414.1"/>
    <property type="molecule type" value="Genomic_DNA"/>
</dbReference>
<feature type="region of interest" description="Disordered" evidence="2">
    <location>
        <begin position="1"/>
        <end position="56"/>
    </location>
</feature>
<sequence>MESGQGQMERNRARPAPAWQAQLPERPTEPAALRPKAPTPAPVRPVAPGPVAPAAPPGVAQLAWLQSAAGNRAVGQLLRQRPATAGRGTRPVPVQRCGPIPHEVCPCNEENELGAPVQRIPSAPAPAPPAKATPRVPTPAPIRSTLDESEIKDIEDFSTYSVGERLGFVVRLHQERWVGPGDESALERIWRSFGEQLPQIAGDNIALFNASIDYGAELDDLPVVVRHRRAFETDVKGTAARFLSDNRGYVTQQLEQLGLAPGGPTGTAQDAALRRADALAEIRQHAKIIARAQQAQRQLRTLQVGWAIDYEERPRGGWRRIGPFPSLFNPAGRPLQGPRGTEHPPLPKWEDVNARYRPLSDLIVGITNADPAVYAAMRDENLPALAGDDPQAVLNVVGRSLRAVLADINATGPKISSGDLDYRDLVPIHQQLFGGITRGPSQTDWSTPFGKSIGKKVLADHQASEFWIALGLGSLAAAAFIVAELATFGSATFFVAAGVGLGAGAVQAGRSWEKYFDMATAARATVRDDRSVLSRGQASGALLAAVLDTAFLFLDAYQVGAKGARAAAGTTERVASKEAAEQAEREVAALARREAAEIAQASEQRAGAAAGRQVAAGTGSSVLHEVPVQIGKGGHRLKIIEVAGRLTLWLCSDCIMLIEHVQAILERMPAAHPVRDDLTTILATAQSVQGRFTAGAIKSPRLLRETNDLATRLSELSARHADIEGLVFFRTWMAGTTEAVTIIGEDTVRRLTAELGAEGYVQLVRDLGPKAVHELDQLTGPEMRQLIAQHGRDTIRWVGDGGLKAAQARTLLSELPANMLTRFREGSAKVSANVVEEALVQFGAPTLVGLGTMLGTRFTGNVLDEFRRWTMFSVYPTLQRLVEAGSGAVVRALPRLTGRTLTTIETELSRAGMQGPVIERGMRIWTHADGSVVRIKVAPPALKERSALPHLV</sequence>
<accession>F5XJ88</accession>
<gene>
    <name evidence="3" type="ordered locus">MLP_04000</name>
</gene>
<feature type="compositionally biased region" description="Pro residues" evidence="2">
    <location>
        <begin position="37"/>
        <end position="56"/>
    </location>
</feature>
<evidence type="ECO:0000313" key="4">
    <source>
        <dbReference type="Proteomes" id="UP000007947"/>
    </source>
</evidence>
<feature type="region of interest" description="Disordered" evidence="2">
    <location>
        <begin position="121"/>
        <end position="142"/>
    </location>
</feature>
<reference evidence="3 4" key="1">
    <citation type="submission" date="2011-05" db="EMBL/GenBank/DDBJ databases">
        <title>Whole genome sequence of Microlunatus phosphovorus NM-1.</title>
        <authorList>
            <person name="Hosoyama A."/>
            <person name="Sasaki K."/>
            <person name="Harada T."/>
            <person name="Igarashi R."/>
            <person name="Kawakoshi A."/>
            <person name="Sasagawa M."/>
            <person name="Fukada J."/>
            <person name="Nakamura S."/>
            <person name="Katano Y."/>
            <person name="Hanada S."/>
            <person name="Kamagata Y."/>
            <person name="Nakamura N."/>
            <person name="Yamazaki S."/>
            <person name="Fujita N."/>
        </authorList>
    </citation>
    <scope>NUCLEOTIDE SEQUENCE [LARGE SCALE GENOMIC DNA]</scope>
    <source>
        <strain evidence="4">ATCC 700054 / DSM 10555 / JCM 9379 / NBRC 101784 / NCIMB 13414 / VKM Ac-1990 / NM-1</strain>
    </source>
</reference>
<dbReference type="Proteomes" id="UP000007947">
    <property type="component" value="Chromosome"/>
</dbReference>